<reference evidence="11 12" key="1">
    <citation type="submission" date="2020-12" db="EMBL/GenBank/DDBJ databases">
        <authorList>
            <person name="Shan Y."/>
        </authorList>
    </citation>
    <scope>NUCLEOTIDE SEQUENCE [LARGE SCALE GENOMIC DNA]</scope>
    <source>
        <strain evidence="12">csc3.9</strain>
    </source>
</reference>
<keyword evidence="5 8" id="KW-1133">Transmembrane helix</keyword>
<evidence type="ECO:0000259" key="10">
    <source>
        <dbReference type="PROSITE" id="PS50929"/>
    </source>
</evidence>
<dbReference type="Proteomes" id="UP000596063">
    <property type="component" value="Chromosome"/>
</dbReference>
<dbReference type="InterPro" id="IPR036640">
    <property type="entry name" value="ABC1_TM_sf"/>
</dbReference>
<dbReference type="Gene3D" id="1.20.1560.10">
    <property type="entry name" value="ABC transporter type 1, transmembrane domain"/>
    <property type="match status" value="1"/>
</dbReference>
<dbReference type="GO" id="GO:0016887">
    <property type="term" value="F:ATP hydrolysis activity"/>
    <property type="evidence" value="ECO:0007669"/>
    <property type="project" value="InterPro"/>
</dbReference>
<keyword evidence="6 8" id="KW-0472">Membrane</keyword>
<dbReference type="SMART" id="SM00382">
    <property type="entry name" value="AAA"/>
    <property type="match status" value="1"/>
</dbReference>
<comment type="subcellular location">
    <subcellularLocation>
        <location evidence="1">Cell membrane</location>
        <topology evidence="1">Multi-pass membrane protein</topology>
    </subcellularLocation>
</comment>
<dbReference type="GO" id="GO:0090374">
    <property type="term" value="P:oligopeptide export from mitochondrion"/>
    <property type="evidence" value="ECO:0007669"/>
    <property type="project" value="TreeGrafter"/>
</dbReference>
<feature type="domain" description="ABC transporter" evidence="9">
    <location>
        <begin position="364"/>
        <end position="600"/>
    </location>
</feature>
<dbReference type="InterPro" id="IPR017871">
    <property type="entry name" value="ABC_transporter-like_CS"/>
</dbReference>
<dbReference type="PANTHER" id="PTHR43394">
    <property type="entry name" value="ATP-DEPENDENT PERMEASE MDL1, MITOCHONDRIAL"/>
    <property type="match status" value="1"/>
</dbReference>
<dbReference type="Gene3D" id="3.40.50.300">
    <property type="entry name" value="P-loop containing nucleotide triphosphate hydrolases"/>
    <property type="match status" value="1"/>
</dbReference>
<proteinExistence type="predicted"/>
<evidence type="ECO:0000256" key="2">
    <source>
        <dbReference type="ARBA" id="ARBA00022692"/>
    </source>
</evidence>
<keyword evidence="3" id="KW-0547">Nucleotide-binding</keyword>
<dbReference type="InterPro" id="IPR011918">
    <property type="entry name" value="ABC_MsbA_ATP-bd"/>
</dbReference>
<dbReference type="PROSITE" id="PS00211">
    <property type="entry name" value="ABC_TRANSPORTER_1"/>
    <property type="match status" value="1"/>
</dbReference>
<accession>A0A7T4QYE3</accession>
<dbReference type="GO" id="GO:0005524">
    <property type="term" value="F:ATP binding"/>
    <property type="evidence" value="ECO:0007669"/>
    <property type="project" value="UniProtKB-KW"/>
</dbReference>
<dbReference type="PROSITE" id="PS50893">
    <property type="entry name" value="ABC_TRANSPORTER_2"/>
    <property type="match status" value="1"/>
</dbReference>
<dbReference type="InterPro" id="IPR039421">
    <property type="entry name" value="Type_1_exporter"/>
</dbReference>
<dbReference type="FunFam" id="3.40.50.300:FF:000218">
    <property type="entry name" value="Multidrug ABC transporter ATP-binding protein"/>
    <property type="match status" value="1"/>
</dbReference>
<evidence type="ECO:0000256" key="3">
    <source>
        <dbReference type="ARBA" id="ARBA00022741"/>
    </source>
</evidence>
<dbReference type="InterPro" id="IPR011527">
    <property type="entry name" value="ABC1_TM_dom"/>
</dbReference>
<dbReference type="RefSeq" id="WP_198568538.1">
    <property type="nucleotide sequence ID" value="NZ_CP066167.1"/>
</dbReference>
<feature type="transmembrane region" description="Helical" evidence="8">
    <location>
        <begin position="86"/>
        <end position="107"/>
    </location>
</feature>
<dbReference type="InterPro" id="IPR003593">
    <property type="entry name" value="AAA+_ATPase"/>
</dbReference>
<feature type="region of interest" description="Disordered" evidence="7">
    <location>
        <begin position="1"/>
        <end position="24"/>
    </location>
</feature>
<dbReference type="GO" id="GO:0005886">
    <property type="term" value="C:plasma membrane"/>
    <property type="evidence" value="ECO:0007669"/>
    <property type="project" value="UniProtKB-SubCell"/>
</dbReference>
<feature type="transmembrane region" description="Helical" evidence="8">
    <location>
        <begin position="303"/>
        <end position="324"/>
    </location>
</feature>
<dbReference type="Pfam" id="PF00005">
    <property type="entry name" value="ABC_tran"/>
    <property type="match status" value="1"/>
</dbReference>
<dbReference type="InterPro" id="IPR003439">
    <property type="entry name" value="ABC_transporter-like_ATP-bd"/>
</dbReference>
<evidence type="ECO:0000256" key="6">
    <source>
        <dbReference type="ARBA" id="ARBA00023136"/>
    </source>
</evidence>
<dbReference type="PANTHER" id="PTHR43394:SF1">
    <property type="entry name" value="ATP-BINDING CASSETTE SUB-FAMILY B MEMBER 10, MITOCHONDRIAL"/>
    <property type="match status" value="1"/>
</dbReference>
<evidence type="ECO:0000256" key="8">
    <source>
        <dbReference type="SAM" id="Phobius"/>
    </source>
</evidence>
<dbReference type="GO" id="GO:0015421">
    <property type="term" value="F:ABC-type oligopeptide transporter activity"/>
    <property type="evidence" value="ECO:0007669"/>
    <property type="project" value="TreeGrafter"/>
</dbReference>
<keyword evidence="2 8" id="KW-0812">Transmembrane</keyword>
<organism evidence="11 12">
    <name type="scientific">Spongiibacter nanhainus</name>
    <dbReference type="NCBI Taxonomy" id="2794344"/>
    <lineage>
        <taxon>Bacteria</taxon>
        <taxon>Pseudomonadati</taxon>
        <taxon>Pseudomonadota</taxon>
        <taxon>Gammaproteobacteria</taxon>
        <taxon>Cellvibrionales</taxon>
        <taxon>Spongiibacteraceae</taxon>
        <taxon>Spongiibacter</taxon>
    </lineage>
</organism>
<dbReference type="PROSITE" id="PS50929">
    <property type="entry name" value="ABC_TM1F"/>
    <property type="match status" value="1"/>
</dbReference>
<dbReference type="AlphaFoldDB" id="A0A7T4QYE3"/>
<dbReference type="KEGG" id="snan:I6N98_11700"/>
<feature type="domain" description="ABC transmembrane type-1" evidence="10">
    <location>
        <begin position="46"/>
        <end position="329"/>
    </location>
</feature>
<dbReference type="EMBL" id="CP066167">
    <property type="protein sequence ID" value="QQD17036.1"/>
    <property type="molecule type" value="Genomic_DNA"/>
</dbReference>
<evidence type="ECO:0000313" key="12">
    <source>
        <dbReference type="Proteomes" id="UP000596063"/>
    </source>
</evidence>
<dbReference type="NCBIfam" id="TIGR02204">
    <property type="entry name" value="MsbA_rel"/>
    <property type="match status" value="1"/>
</dbReference>
<name>A0A7T4QYE3_9GAMM</name>
<feature type="transmembrane region" description="Helical" evidence="8">
    <location>
        <begin position="186"/>
        <end position="205"/>
    </location>
</feature>
<feature type="transmembrane region" description="Helical" evidence="8">
    <location>
        <begin position="43"/>
        <end position="66"/>
    </location>
</feature>
<dbReference type="SUPFAM" id="SSF90123">
    <property type="entry name" value="ABC transporter transmembrane region"/>
    <property type="match status" value="1"/>
</dbReference>
<dbReference type="SUPFAM" id="SSF52540">
    <property type="entry name" value="P-loop containing nucleoside triphosphate hydrolases"/>
    <property type="match status" value="1"/>
</dbReference>
<feature type="transmembrane region" description="Helical" evidence="8">
    <location>
        <begin position="268"/>
        <end position="288"/>
    </location>
</feature>
<keyword evidence="12" id="KW-1185">Reference proteome</keyword>
<dbReference type="InterPro" id="IPR027417">
    <property type="entry name" value="P-loop_NTPase"/>
</dbReference>
<dbReference type="Pfam" id="PF00664">
    <property type="entry name" value="ABC_membrane"/>
    <property type="match status" value="1"/>
</dbReference>
<evidence type="ECO:0000259" key="9">
    <source>
        <dbReference type="PROSITE" id="PS50893"/>
    </source>
</evidence>
<feature type="transmembrane region" description="Helical" evidence="8">
    <location>
        <begin position="153"/>
        <end position="180"/>
    </location>
</feature>
<evidence type="ECO:0000256" key="1">
    <source>
        <dbReference type="ARBA" id="ARBA00004651"/>
    </source>
</evidence>
<gene>
    <name evidence="11" type="ORF">I6N98_11700</name>
</gene>
<keyword evidence="4 11" id="KW-0067">ATP-binding</keyword>
<evidence type="ECO:0000256" key="7">
    <source>
        <dbReference type="SAM" id="MobiDB-lite"/>
    </source>
</evidence>
<evidence type="ECO:0000313" key="11">
    <source>
        <dbReference type="EMBL" id="QQD17036.1"/>
    </source>
</evidence>
<dbReference type="CDD" id="cd18575">
    <property type="entry name" value="ABC_6TM_bac_exporter_ABCB8_10_like"/>
    <property type="match status" value="1"/>
</dbReference>
<evidence type="ECO:0000256" key="5">
    <source>
        <dbReference type="ARBA" id="ARBA00022989"/>
    </source>
</evidence>
<evidence type="ECO:0000256" key="4">
    <source>
        <dbReference type="ARBA" id="ARBA00022840"/>
    </source>
</evidence>
<sequence>MTQAHPASDIDSERDNTPPAAPAKSRNLGVLRAMLDFLRPYRLQVLGASIALVLTAGITLSIGQGLRLLVDRGFASGANPQMLNQSLLLFAVMILLLAIGTFTRFYLVSWIGERVSADLRKAVFAHVVDLHPGFFETNLSGDIQSRITTDTTLLQTVIGSSVSIALRNLLMFVGGVILLFVTNPKLTAMVMLSVPLVVVPILFFGRRVRRLSRTSQDKLASVGSFVGEAVKNIKMVQAFNHQQLDREAFDRHVESAFDVAIGRINQRAWLSTAVIVLVLGAVTAMLWVGGHDVLAGRISGGELAAFVFYAVMVAASVGAISEVYGDLQRAAGATERLLELLTADNLVTDPDVPTELSEPVTGRLSFDRVRFCYPSRPEHPAIDGLSLVAEPGTSVALVGSSGAGKSTLFDLLLRFYDVQDGQICLDGVDIRALSLASLRQQIAVVPQQPVLFTGTVADNIRYGDPQASDEAIRRAAVAAFADDFISQLPEGYHSFVGEGGIRLSGGQRQRIAIARAILADPRILLLDEATSALDAESEYQVQKALERLMAGRTSLVIAHRLATVVNVDKIAVLDRGQLVAQGRHSELLQSSPLYARWASLQFDDGAPVDGQAIDSEIAQ</sequence>
<protein>
    <submittedName>
        <fullName evidence="11">ATP-binding cassette domain-containing protein</fullName>
    </submittedName>
</protein>